<keyword evidence="3" id="KW-1185">Reference proteome</keyword>
<feature type="compositionally biased region" description="Basic and acidic residues" evidence="1">
    <location>
        <begin position="180"/>
        <end position="189"/>
    </location>
</feature>
<dbReference type="EMBL" id="CP097510">
    <property type="protein sequence ID" value="URE30767.1"/>
    <property type="molecule type" value="Genomic_DNA"/>
</dbReference>
<protein>
    <submittedName>
        <fullName evidence="2">Uncharacterized protein</fullName>
    </submittedName>
</protein>
<evidence type="ECO:0000313" key="3">
    <source>
        <dbReference type="Proteomes" id="UP001055439"/>
    </source>
</evidence>
<proteinExistence type="predicted"/>
<reference evidence="2" key="1">
    <citation type="submission" date="2022-05" db="EMBL/GenBank/DDBJ databases">
        <title>The Musa troglodytarum L. genome provides insights into the mechanism of non-climacteric behaviour and enrichment of carotenoids.</title>
        <authorList>
            <person name="Wang J."/>
        </authorList>
    </citation>
    <scope>NUCLEOTIDE SEQUENCE</scope>
    <source>
        <tissue evidence="2">Leaf</tissue>
    </source>
</reference>
<feature type="region of interest" description="Disordered" evidence="1">
    <location>
        <begin position="179"/>
        <end position="212"/>
    </location>
</feature>
<dbReference type="Proteomes" id="UP001055439">
    <property type="component" value="Chromosome 8"/>
</dbReference>
<gene>
    <name evidence="2" type="ORF">MUK42_06448</name>
</gene>
<organism evidence="2 3">
    <name type="scientific">Musa troglodytarum</name>
    <name type="common">fe'i banana</name>
    <dbReference type="NCBI Taxonomy" id="320322"/>
    <lineage>
        <taxon>Eukaryota</taxon>
        <taxon>Viridiplantae</taxon>
        <taxon>Streptophyta</taxon>
        <taxon>Embryophyta</taxon>
        <taxon>Tracheophyta</taxon>
        <taxon>Spermatophyta</taxon>
        <taxon>Magnoliopsida</taxon>
        <taxon>Liliopsida</taxon>
        <taxon>Zingiberales</taxon>
        <taxon>Musaceae</taxon>
        <taxon>Musa</taxon>
    </lineage>
</organism>
<feature type="non-terminal residue" evidence="2">
    <location>
        <position position="273"/>
    </location>
</feature>
<dbReference type="AlphaFoldDB" id="A0A9E7HII1"/>
<evidence type="ECO:0000313" key="2">
    <source>
        <dbReference type="EMBL" id="URE30767.1"/>
    </source>
</evidence>
<sequence>MGERPRHFLRRRRRLRHHGRGLRVRQPLRPGLRDEHGCAQHRALQRRPQLRRLLRAAVRRRPPLVPPRLHRRDRHQLLPAQLRPRQRQRRLVQPSPAALRPRPARLPADRAVPCRHRPRLLPQGGLREEGRDAVHHRWALLLQPGADHQRGRRRGRARCVDQGVEHRVAGHVAQLGPELAEQRPSRRAEPLLSGYHQRRQDRQQHRRGARRVAVRADLRGRAVLIGSLDARRRQGSRRRTHETDVFGLMQCRGSVIITRCGLNTQNSACSRTR</sequence>
<accession>A0A9E7HII1</accession>
<name>A0A9E7HII1_9LILI</name>
<evidence type="ECO:0000256" key="1">
    <source>
        <dbReference type="SAM" id="MobiDB-lite"/>
    </source>
</evidence>
<dbReference type="OrthoDB" id="10655266at2759"/>